<evidence type="ECO:0000256" key="1">
    <source>
        <dbReference type="ARBA" id="ARBA00005857"/>
    </source>
</evidence>
<dbReference type="PANTHER" id="PTHR16263">
    <property type="entry name" value="TETRATRICOPEPTIDE REPEAT PROTEIN 38"/>
    <property type="match status" value="1"/>
</dbReference>
<evidence type="ECO:0000313" key="6">
    <source>
        <dbReference type="Proteomes" id="UP000298416"/>
    </source>
</evidence>
<name>A0A8X8Y934_SALSN</name>
<dbReference type="Gene3D" id="1.25.40.10">
    <property type="entry name" value="Tetratricopeptide repeat domain"/>
    <property type="match status" value="1"/>
</dbReference>
<dbReference type="CDD" id="cd05804">
    <property type="entry name" value="StaR_like"/>
    <property type="match status" value="1"/>
</dbReference>
<dbReference type="AlphaFoldDB" id="A0A8X8Y934"/>
<comment type="similarity">
    <text evidence="1">Belongs to the TTC38 family.</text>
</comment>
<dbReference type="InterPro" id="IPR033891">
    <property type="entry name" value="TTC38"/>
</dbReference>
<dbReference type="PANTHER" id="PTHR16263:SF4">
    <property type="entry name" value="TETRATRICOPEPTIDE REPEAT PROTEIN 38"/>
    <property type="match status" value="1"/>
</dbReference>
<evidence type="ECO:0000256" key="3">
    <source>
        <dbReference type="ARBA" id="ARBA00022737"/>
    </source>
</evidence>
<dbReference type="EMBL" id="PNBA02000004">
    <property type="protein sequence ID" value="KAG6426322.1"/>
    <property type="molecule type" value="Genomic_DNA"/>
</dbReference>
<keyword evidence="4" id="KW-0802">TPR repeat</keyword>
<comment type="caution">
    <text evidence="5">The sequence shown here is derived from an EMBL/GenBank/DDBJ whole genome shotgun (WGS) entry which is preliminary data.</text>
</comment>
<evidence type="ECO:0000313" key="5">
    <source>
        <dbReference type="EMBL" id="KAG6426322.1"/>
    </source>
</evidence>
<protein>
    <recommendedName>
        <fullName evidence="2">Tetratricopeptide repeat protein 38</fullName>
    </recommendedName>
</protein>
<keyword evidence="3" id="KW-0677">Repeat</keyword>
<evidence type="ECO:0000256" key="2">
    <source>
        <dbReference type="ARBA" id="ARBA00019992"/>
    </source>
</evidence>
<reference evidence="5" key="1">
    <citation type="submission" date="2018-01" db="EMBL/GenBank/DDBJ databases">
        <authorList>
            <person name="Mao J.F."/>
        </authorList>
    </citation>
    <scope>NUCLEOTIDE SEQUENCE</scope>
    <source>
        <strain evidence="5">Huo1</strain>
        <tissue evidence="5">Leaf</tissue>
    </source>
</reference>
<keyword evidence="6" id="KW-1185">Reference proteome</keyword>
<gene>
    <name evidence="5" type="ORF">SASPL_110544</name>
</gene>
<proteinExistence type="inferred from homology"/>
<dbReference type="InterPro" id="IPR011990">
    <property type="entry name" value="TPR-like_helical_dom_sf"/>
</dbReference>
<dbReference type="Proteomes" id="UP000298416">
    <property type="component" value="Unassembled WGS sequence"/>
</dbReference>
<evidence type="ECO:0000256" key="4">
    <source>
        <dbReference type="ARBA" id="ARBA00022803"/>
    </source>
</evidence>
<organism evidence="5">
    <name type="scientific">Salvia splendens</name>
    <name type="common">Scarlet sage</name>
    <dbReference type="NCBI Taxonomy" id="180675"/>
    <lineage>
        <taxon>Eukaryota</taxon>
        <taxon>Viridiplantae</taxon>
        <taxon>Streptophyta</taxon>
        <taxon>Embryophyta</taxon>
        <taxon>Tracheophyta</taxon>
        <taxon>Spermatophyta</taxon>
        <taxon>Magnoliopsida</taxon>
        <taxon>eudicotyledons</taxon>
        <taxon>Gunneridae</taxon>
        <taxon>Pentapetalae</taxon>
        <taxon>asterids</taxon>
        <taxon>lamiids</taxon>
        <taxon>Lamiales</taxon>
        <taxon>Lamiaceae</taxon>
        <taxon>Nepetoideae</taxon>
        <taxon>Mentheae</taxon>
        <taxon>Salviinae</taxon>
        <taxon>Salvia</taxon>
        <taxon>Salvia subgen. Calosphace</taxon>
        <taxon>core Calosphace</taxon>
    </lineage>
</organism>
<reference evidence="5" key="2">
    <citation type="submission" date="2020-08" db="EMBL/GenBank/DDBJ databases">
        <title>Plant Genome Project.</title>
        <authorList>
            <person name="Zhang R.-G."/>
        </authorList>
    </citation>
    <scope>NUCLEOTIDE SEQUENCE</scope>
    <source>
        <strain evidence="5">Huo1</strain>
        <tissue evidence="5">Leaf</tissue>
    </source>
</reference>
<sequence>MAAAEMKLDRWGYQVRTSSDACISAINDYYHQVLSYERKRSVILEAPKSDPECVLGNILAAHFLCSSDPSRAPEFIDAAKSHLECASSYEKAVFEVIQYMISSDRDDDLVVQQHSKLLQDFPRDLVSLKRAQVQCFYMGRLDLFLGIVEQVLPMNDHEDYIYGMLAFTLLELGRMEDAEKAGKKGYELNKDDAWSQHAVSFQFQFPLLIVKAKKLCHVYQYECRFKEAVEFMMNCAQSWGSLSSFMYAYLIRYTHNWWHIALCYLEGHAPITKVEDIYNEHIWKELERSDATPVEVYLNASGLLLRLYVRGVHDILKDRLNELANCLTDQAFWFLEWHLDILILWTLSCTGRFNKAEELLKGLNSRVSMMSKKKQQQMHRGLAVRFSLLFRDKIKSERNLAEALYRYGRGDYKKAVELLGHDFDAINYKVIGASDEQLDVFTEVHITLLLETGEASAAKEAIEKQLKKREGAPFLWSLLEKACSILGMEEAASYGQKAKQLEAAYFHAA</sequence>
<accession>A0A8X8Y934</accession>